<reference evidence="1" key="1">
    <citation type="submission" date="2022-11" db="EMBL/GenBank/DDBJ databases">
        <title>Genome Sequence of Nemania bipapillata.</title>
        <authorList>
            <person name="Buettner E."/>
        </authorList>
    </citation>
    <scope>NUCLEOTIDE SEQUENCE</scope>
    <source>
        <strain evidence="1">CP14</strain>
    </source>
</reference>
<evidence type="ECO:0000313" key="1">
    <source>
        <dbReference type="EMBL" id="KAJ8120455.1"/>
    </source>
</evidence>
<name>A0ACC2IZ22_9PEZI</name>
<keyword evidence="2" id="KW-1185">Reference proteome</keyword>
<dbReference type="Proteomes" id="UP001153334">
    <property type="component" value="Unassembled WGS sequence"/>
</dbReference>
<accession>A0ACC2IZ22</accession>
<protein>
    <submittedName>
        <fullName evidence="1">Uncharacterized protein</fullName>
    </submittedName>
</protein>
<gene>
    <name evidence="1" type="ORF">ONZ43_g2841</name>
</gene>
<dbReference type="EMBL" id="JAPESX010000618">
    <property type="protein sequence ID" value="KAJ8120455.1"/>
    <property type="molecule type" value="Genomic_DNA"/>
</dbReference>
<organism evidence="1 2">
    <name type="scientific">Nemania bipapillata</name>
    <dbReference type="NCBI Taxonomy" id="110536"/>
    <lineage>
        <taxon>Eukaryota</taxon>
        <taxon>Fungi</taxon>
        <taxon>Dikarya</taxon>
        <taxon>Ascomycota</taxon>
        <taxon>Pezizomycotina</taxon>
        <taxon>Sordariomycetes</taxon>
        <taxon>Xylariomycetidae</taxon>
        <taxon>Xylariales</taxon>
        <taxon>Xylariaceae</taxon>
        <taxon>Nemania</taxon>
    </lineage>
</organism>
<comment type="caution">
    <text evidence="1">The sequence shown here is derived from an EMBL/GenBank/DDBJ whole genome shotgun (WGS) entry which is preliminary data.</text>
</comment>
<sequence>MSRVSPSETVSRVALPASSQMMTLQIDLTLENTGLLEEKLKDLSTPASPNYGKWLTKEEVDALFPATDGAATAVTSWLKSYGVERSSVKRNDVSLCVAQPTAPGLASAKLFFLAVPGPARAIGSV</sequence>
<evidence type="ECO:0000313" key="2">
    <source>
        <dbReference type="Proteomes" id="UP001153334"/>
    </source>
</evidence>
<proteinExistence type="predicted"/>